<dbReference type="Proteomes" id="UP000366872">
    <property type="component" value="Unassembled WGS sequence"/>
</dbReference>
<dbReference type="InterPro" id="IPR023296">
    <property type="entry name" value="Glyco_hydro_beta-prop_sf"/>
</dbReference>
<dbReference type="PANTHER" id="PTHR43301">
    <property type="entry name" value="ARABINAN ENDO-1,5-ALPHA-L-ARABINOSIDASE"/>
    <property type="match status" value="1"/>
</dbReference>
<evidence type="ECO:0008006" key="10">
    <source>
        <dbReference type="Google" id="ProtNLM"/>
    </source>
</evidence>
<dbReference type="GO" id="GO:0004553">
    <property type="term" value="F:hydrolase activity, hydrolyzing O-glycosyl compounds"/>
    <property type="evidence" value="ECO:0007669"/>
    <property type="project" value="InterPro"/>
</dbReference>
<keyword evidence="7" id="KW-0732">Signal</keyword>
<comment type="similarity">
    <text evidence="2 6">Belongs to the glycosyl hydrolase 43 family.</text>
</comment>
<dbReference type="Gene3D" id="2.115.10.20">
    <property type="entry name" value="Glycosyl hydrolase domain, family 43"/>
    <property type="match status" value="1"/>
</dbReference>
<protein>
    <recommendedName>
        <fullName evidence="10">Glycosyl hydrolases family 43</fullName>
    </recommendedName>
</protein>
<evidence type="ECO:0000256" key="2">
    <source>
        <dbReference type="ARBA" id="ARBA00009865"/>
    </source>
</evidence>
<feature type="site" description="Important for catalytic activity, responsible for pKa modulation of the active site Glu and correct orientation of both the proton donor and substrate" evidence="5">
    <location>
        <position position="173"/>
    </location>
</feature>
<dbReference type="InterPro" id="IPR050727">
    <property type="entry name" value="GH43_arabinanases"/>
</dbReference>
<dbReference type="InterPro" id="IPR006710">
    <property type="entry name" value="Glyco_hydro_43"/>
</dbReference>
<evidence type="ECO:0000313" key="8">
    <source>
        <dbReference type="EMBL" id="VGO12372.1"/>
    </source>
</evidence>
<accession>A0A6C2TXP3</accession>
<dbReference type="SUPFAM" id="SSF75005">
    <property type="entry name" value="Arabinanase/levansucrase/invertase"/>
    <property type="match status" value="1"/>
</dbReference>
<dbReference type="Pfam" id="PF04616">
    <property type="entry name" value="Glyco_hydro_43"/>
    <property type="match status" value="1"/>
</dbReference>
<dbReference type="RefSeq" id="WP_222847054.1">
    <property type="nucleotide sequence ID" value="NZ_CAAHFG010000001.1"/>
</dbReference>
<name>A0A6C2TXP3_PONDE</name>
<sequence length="320" mass="35678">MIHIKTILILLLCSAGGVPAQTHTTSPAKGLGIEDGAMRRDPSDIIKVKDQYYVWYTRHTNPEDPSGYDATVWYATSTNGHAWTEQGEALPRGGEERFDEHSVFTPNILVGEDKYWLFYTAVAEPFINRGEMTSKTVIGLAMSDSPDGPWQKLDNPVLKPSDDHEAFDSLRIDDTCLIVRDGKYWMYYKGRQWNNSPGKTKMGVAISDKPEGPYIKHEANPIIHGGHAVVVWPYGEGVAALIGKAGPPGIKNSLQYAPDGITFEKTKDDPNGMRAGGTYRPEAFTDSGKGQMVEWGLHIASKEIRRLPFLERFSFSWENE</sequence>
<proteinExistence type="inferred from homology"/>
<gene>
    <name evidence="8" type="ORF">PDESU_00924</name>
</gene>
<dbReference type="GO" id="GO:0005975">
    <property type="term" value="P:carbohydrate metabolic process"/>
    <property type="evidence" value="ECO:0007669"/>
    <property type="project" value="InterPro"/>
</dbReference>
<keyword evidence="3 6" id="KW-0378">Hydrolase</keyword>
<keyword evidence="4 6" id="KW-0326">Glycosidase</keyword>
<evidence type="ECO:0000256" key="3">
    <source>
        <dbReference type="ARBA" id="ARBA00022801"/>
    </source>
</evidence>
<comment type="pathway">
    <text evidence="1">Glycan metabolism; L-arabinan degradation.</text>
</comment>
<dbReference type="EMBL" id="CAAHFG010000001">
    <property type="protein sequence ID" value="VGO12372.1"/>
    <property type="molecule type" value="Genomic_DNA"/>
</dbReference>
<dbReference type="AlphaFoldDB" id="A0A6C2TXP3"/>
<reference evidence="8 9" key="1">
    <citation type="submission" date="2019-04" db="EMBL/GenBank/DDBJ databases">
        <authorList>
            <person name="Van Vliet M D."/>
        </authorList>
    </citation>
    <scope>NUCLEOTIDE SEQUENCE [LARGE SCALE GENOMIC DNA]</scope>
    <source>
        <strain evidence="8 9">F1</strain>
    </source>
</reference>
<feature type="chain" id="PRO_5025589999" description="Glycosyl hydrolases family 43" evidence="7">
    <location>
        <begin position="21"/>
        <end position="320"/>
    </location>
</feature>
<evidence type="ECO:0000256" key="7">
    <source>
        <dbReference type="SAM" id="SignalP"/>
    </source>
</evidence>
<evidence type="ECO:0000256" key="5">
    <source>
        <dbReference type="PIRSR" id="PIRSR606710-2"/>
    </source>
</evidence>
<evidence type="ECO:0000313" key="9">
    <source>
        <dbReference type="Proteomes" id="UP000366872"/>
    </source>
</evidence>
<evidence type="ECO:0000256" key="4">
    <source>
        <dbReference type="ARBA" id="ARBA00023295"/>
    </source>
</evidence>
<feature type="signal peptide" evidence="7">
    <location>
        <begin position="1"/>
        <end position="20"/>
    </location>
</feature>
<dbReference type="PANTHER" id="PTHR43301:SF3">
    <property type="entry name" value="ARABINAN ENDO-1,5-ALPHA-L-ARABINOSIDASE A-RELATED"/>
    <property type="match status" value="1"/>
</dbReference>
<keyword evidence="9" id="KW-1185">Reference proteome</keyword>
<evidence type="ECO:0000256" key="1">
    <source>
        <dbReference type="ARBA" id="ARBA00004834"/>
    </source>
</evidence>
<organism evidence="8 9">
    <name type="scientific">Pontiella desulfatans</name>
    <dbReference type="NCBI Taxonomy" id="2750659"/>
    <lineage>
        <taxon>Bacteria</taxon>
        <taxon>Pseudomonadati</taxon>
        <taxon>Kiritimatiellota</taxon>
        <taxon>Kiritimatiellia</taxon>
        <taxon>Kiritimatiellales</taxon>
        <taxon>Pontiellaceae</taxon>
        <taxon>Pontiella</taxon>
    </lineage>
</organism>
<evidence type="ECO:0000256" key="6">
    <source>
        <dbReference type="RuleBase" id="RU361187"/>
    </source>
</evidence>